<protein>
    <submittedName>
        <fullName evidence="2">Uncharacterized protein</fullName>
    </submittedName>
</protein>
<name>A0A1Y2FRU7_9BASI</name>
<keyword evidence="1" id="KW-0732">Signal</keyword>
<evidence type="ECO:0000313" key="3">
    <source>
        <dbReference type="Proteomes" id="UP000193467"/>
    </source>
</evidence>
<accession>A0A1Y2FRU7</accession>
<keyword evidence="3" id="KW-1185">Reference proteome</keyword>
<feature type="chain" id="PRO_5012372742" evidence="1">
    <location>
        <begin position="23"/>
        <end position="302"/>
    </location>
</feature>
<sequence>MAGASLCPAIFLSVRLCGLVVRRRFPSTDKPEIAGSSPASVTFCLSDLPTACPCCTLQPSLGPAHLGGSSGAEHPPGAFFFAFPIPLRYKSRKNELTVTAQRPNSALQEMQHHTLHYLLCYRNGRRVLKPSHFSFACPCCTLQPSLGPAHLGGSSGAEHPPGAFFFAFPIPLRYKSRKNELTVTAQRPNSALQEMQHHTVHYLLCYRNGRRVLKPSHFSFACPCCTLQPSLGPAHLGGSSGAEHPPGAFFFPFPIPLRYKSRKNELTVTAQWPNSALQEMQHHTEHYLFCYRNGRHILKPSL</sequence>
<gene>
    <name evidence="2" type="ORF">BCR35DRAFT_313286</name>
</gene>
<reference evidence="2 3" key="1">
    <citation type="submission" date="2016-07" db="EMBL/GenBank/DDBJ databases">
        <title>Pervasive Adenine N6-methylation of Active Genes in Fungi.</title>
        <authorList>
            <consortium name="DOE Joint Genome Institute"/>
            <person name="Mondo S.J."/>
            <person name="Dannebaum R.O."/>
            <person name="Kuo R.C."/>
            <person name="Labutti K."/>
            <person name="Haridas S."/>
            <person name="Kuo A."/>
            <person name="Salamov A."/>
            <person name="Ahrendt S.R."/>
            <person name="Lipzen A."/>
            <person name="Sullivan W."/>
            <person name="Andreopoulos W.B."/>
            <person name="Clum A."/>
            <person name="Lindquist E."/>
            <person name="Daum C."/>
            <person name="Ramamoorthy G.K."/>
            <person name="Gryganskyi A."/>
            <person name="Culley D."/>
            <person name="Magnuson J.K."/>
            <person name="James T.Y."/>
            <person name="O'Malley M.A."/>
            <person name="Stajich J.E."/>
            <person name="Spatafora J.W."/>
            <person name="Visel A."/>
            <person name="Grigoriev I.V."/>
        </authorList>
    </citation>
    <scope>NUCLEOTIDE SEQUENCE [LARGE SCALE GENOMIC DNA]</scope>
    <source>
        <strain evidence="2 3">62-1032</strain>
    </source>
</reference>
<feature type="signal peptide" evidence="1">
    <location>
        <begin position="1"/>
        <end position="22"/>
    </location>
</feature>
<comment type="caution">
    <text evidence="2">The sequence shown here is derived from an EMBL/GenBank/DDBJ whole genome shotgun (WGS) entry which is preliminary data.</text>
</comment>
<organism evidence="2 3">
    <name type="scientific">Leucosporidium creatinivorum</name>
    <dbReference type="NCBI Taxonomy" id="106004"/>
    <lineage>
        <taxon>Eukaryota</taxon>
        <taxon>Fungi</taxon>
        <taxon>Dikarya</taxon>
        <taxon>Basidiomycota</taxon>
        <taxon>Pucciniomycotina</taxon>
        <taxon>Microbotryomycetes</taxon>
        <taxon>Leucosporidiales</taxon>
        <taxon>Leucosporidium</taxon>
    </lineage>
</organism>
<evidence type="ECO:0000256" key="1">
    <source>
        <dbReference type="SAM" id="SignalP"/>
    </source>
</evidence>
<dbReference type="AlphaFoldDB" id="A0A1Y2FRU7"/>
<evidence type="ECO:0000313" key="2">
    <source>
        <dbReference type="EMBL" id="ORY86732.1"/>
    </source>
</evidence>
<dbReference type="Proteomes" id="UP000193467">
    <property type="component" value="Unassembled WGS sequence"/>
</dbReference>
<dbReference type="InParanoid" id="A0A1Y2FRU7"/>
<dbReference type="EMBL" id="MCGR01000014">
    <property type="protein sequence ID" value="ORY86732.1"/>
    <property type="molecule type" value="Genomic_DNA"/>
</dbReference>
<proteinExistence type="predicted"/>